<dbReference type="EMBL" id="FNZH01000003">
    <property type="protein sequence ID" value="SEJ41711.1"/>
    <property type="molecule type" value="Genomic_DNA"/>
</dbReference>
<evidence type="ECO:0000313" key="2">
    <source>
        <dbReference type="Proteomes" id="UP000199403"/>
    </source>
</evidence>
<sequence length="150" mass="15418">MVTYGISGSQVAAAASPALVRGMVEGLGGRVVQRMGIETGLQMGTSLVFEGNLSGVDIADIGFAGLFSKLAFVGQAFVDFKSKDGLKTSLGLGTDKTIWDTSLGFAVGGFNAGYSKLLDSSEIDKNVISIISTFNGGVRTLVTEAATPID</sequence>
<name>A0A1H6YKA1_9BACT</name>
<evidence type="ECO:0000313" key="1">
    <source>
        <dbReference type="EMBL" id="SEJ41711.1"/>
    </source>
</evidence>
<gene>
    <name evidence="1" type="ORF">SAMN05192553_103785</name>
</gene>
<reference evidence="2" key="1">
    <citation type="submission" date="2016-10" db="EMBL/GenBank/DDBJ databases">
        <authorList>
            <person name="Varghese N."/>
            <person name="Submissions S."/>
        </authorList>
    </citation>
    <scope>NUCLEOTIDE SEQUENCE [LARGE SCALE GENOMIC DNA]</scope>
    <source>
        <strain evidence="2">IBRC-M 10761</strain>
    </source>
</reference>
<keyword evidence="2" id="KW-1185">Reference proteome</keyword>
<dbReference type="AlphaFoldDB" id="A0A1H6YKA1"/>
<accession>A0A1H6YKA1</accession>
<dbReference type="Proteomes" id="UP000199403">
    <property type="component" value="Unassembled WGS sequence"/>
</dbReference>
<proteinExistence type="predicted"/>
<organism evidence="1 2">
    <name type="scientific">Cyclobacterium xiamenense</name>
    <dbReference type="NCBI Taxonomy" id="1297121"/>
    <lineage>
        <taxon>Bacteria</taxon>
        <taxon>Pseudomonadati</taxon>
        <taxon>Bacteroidota</taxon>
        <taxon>Cytophagia</taxon>
        <taxon>Cytophagales</taxon>
        <taxon>Cyclobacteriaceae</taxon>
        <taxon>Cyclobacterium</taxon>
    </lineage>
</organism>
<protein>
    <submittedName>
        <fullName evidence="1">Uncharacterized protein</fullName>
    </submittedName>
</protein>